<dbReference type="Proteomes" id="UP000288024">
    <property type="component" value="Unassembled WGS sequence"/>
</dbReference>
<evidence type="ECO:0000313" key="1">
    <source>
        <dbReference type="EMBL" id="RVT67716.1"/>
    </source>
</evidence>
<dbReference type="InterPro" id="IPR026838">
    <property type="entry name" value="YheC/D"/>
</dbReference>
<name>A0A437KHB7_9BACI</name>
<dbReference type="AlphaFoldDB" id="A0A437KHB7"/>
<comment type="caution">
    <text evidence="1">The sequence shown here is derived from an EMBL/GenBank/DDBJ whole genome shotgun (WGS) entry which is preliminary data.</text>
</comment>
<keyword evidence="2" id="KW-1185">Reference proteome</keyword>
<dbReference type="Gene3D" id="3.30.470.20">
    <property type="entry name" value="ATP-grasp fold, B domain"/>
    <property type="match status" value="1"/>
</dbReference>
<sequence length="465" mass="53290">MRINLLPLFIKENSSFPANKEPILRISTSLFHFWEIENNNPVMLQLGSMAVPVLVEAVHDDKQVISFSDSLTQTLMLPNQELTLLSFFEKQSRTLTLGPVIAILTDAPVFDLDSGASFRSIHQFCQEFQQEIARIGGILYVVCLDDWMEGYVDGYSYQQDKWIKASLPYPNVVYNRLHLRKAEASNKFNELKKDLAQQNIPIFNTQFFSKYDISEMLQSDNILRNHVPETNLLSKETLELMVKKHHTLYIKPIHGSQGRQIIQLRKEENAWKTSISSGKEKGKIHFFSTIEKLWKWLQRFTQKRAYICQQGINFQQYHNRSLDFRILCHKDIRQNWKITSIVARCAQPDSFVANLFQGAEMIPAKSVLQTLFGEHLGKSVEVQFKDISLQTAAALTSQIDGDIGELGIDMGIDVHGDLWIIEVNSKPSKNLDSAINKVRPSTKALLEYCLSLSFPHINKGEKQDV</sequence>
<organism evidence="1 2">
    <name type="scientific">Niallia taxi</name>
    <dbReference type="NCBI Taxonomy" id="2499688"/>
    <lineage>
        <taxon>Bacteria</taxon>
        <taxon>Bacillati</taxon>
        <taxon>Bacillota</taxon>
        <taxon>Bacilli</taxon>
        <taxon>Bacillales</taxon>
        <taxon>Bacillaceae</taxon>
        <taxon>Niallia</taxon>
    </lineage>
</organism>
<proteinExistence type="predicted"/>
<accession>A0A437KHB7</accession>
<protein>
    <submittedName>
        <fullName evidence="1">YheC/YheD family protein</fullName>
    </submittedName>
</protein>
<dbReference type="EMBL" id="RZTZ01000001">
    <property type="protein sequence ID" value="RVT67716.1"/>
    <property type="molecule type" value="Genomic_DNA"/>
</dbReference>
<evidence type="ECO:0000313" key="2">
    <source>
        <dbReference type="Proteomes" id="UP000288024"/>
    </source>
</evidence>
<reference evidence="1 2" key="1">
    <citation type="submission" date="2019-01" db="EMBL/GenBank/DDBJ databases">
        <title>Bacillus sp. M5HDSG1-1, whole genome shotgun sequence.</title>
        <authorList>
            <person name="Tuo L."/>
        </authorList>
    </citation>
    <scope>NUCLEOTIDE SEQUENCE [LARGE SCALE GENOMIC DNA]</scope>
    <source>
        <strain evidence="1 2">M5HDSG1-1</strain>
    </source>
</reference>
<dbReference type="SUPFAM" id="SSF56059">
    <property type="entry name" value="Glutathione synthetase ATP-binding domain-like"/>
    <property type="match status" value="1"/>
</dbReference>
<dbReference type="Pfam" id="PF14398">
    <property type="entry name" value="ATPgrasp_YheCD"/>
    <property type="match status" value="1"/>
</dbReference>
<dbReference type="RefSeq" id="WP_127736370.1">
    <property type="nucleotide sequence ID" value="NZ_CAJCKN010000002.1"/>
</dbReference>
<gene>
    <name evidence="1" type="ORF">EM808_04375</name>
</gene>